<keyword evidence="3" id="KW-1185">Reference proteome</keyword>
<dbReference type="EMBL" id="QEQK01000008">
    <property type="protein sequence ID" value="PWN55888.1"/>
    <property type="molecule type" value="Genomic_DNA"/>
</dbReference>
<accession>A0A363UKE4</accession>
<dbReference type="RefSeq" id="WP_109720498.1">
    <property type="nucleotide sequence ID" value="NZ_QEQK01000008.1"/>
</dbReference>
<dbReference type="OrthoDB" id="9758297at2"/>
<feature type="transmembrane region" description="Helical" evidence="1">
    <location>
        <begin position="928"/>
        <end position="948"/>
    </location>
</feature>
<feature type="transmembrane region" description="Helical" evidence="1">
    <location>
        <begin position="12"/>
        <end position="32"/>
    </location>
</feature>
<dbReference type="SUPFAM" id="SSF82693">
    <property type="entry name" value="Multidrug efflux transporter AcrB pore domain, PN1, PN2, PC1 and PC2 subdomains"/>
    <property type="match status" value="2"/>
</dbReference>
<feature type="transmembrane region" description="Helical" evidence="1">
    <location>
        <begin position="1000"/>
        <end position="1019"/>
    </location>
</feature>
<dbReference type="Pfam" id="PF00873">
    <property type="entry name" value="ACR_tran"/>
    <property type="match status" value="2"/>
</dbReference>
<evidence type="ECO:0000313" key="3">
    <source>
        <dbReference type="Proteomes" id="UP000251800"/>
    </source>
</evidence>
<dbReference type="GO" id="GO:0042910">
    <property type="term" value="F:xenobiotic transmembrane transporter activity"/>
    <property type="evidence" value="ECO:0007669"/>
    <property type="project" value="TreeGrafter"/>
</dbReference>
<dbReference type="PANTHER" id="PTHR32063:SF0">
    <property type="entry name" value="SWARMING MOTILITY PROTEIN SWRC"/>
    <property type="match status" value="1"/>
</dbReference>
<keyword evidence="1" id="KW-0812">Transmembrane</keyword>
<gene>
    <name evidence="2" type="ORF">DEH80_10760</name>
</gene>
<feature type="transmembrane region" description="Helical" evidence="1">
    <location>
        <begin position="363"/>
        <end position="383"/>
    </location>
</feature>
<feature type="transmembrane region" description="Helical" evidence="1">
    <location>
        <begin position="897"/>
        <end position="916"/>
    </location>
</feature>
<evidence type="ECO:0000313" key="2">
    <source>
        <dbReference type="EMBL" id="PWN55888.1"/>
    </source>
</evidence>
<reference evidence="2 3" key="1">
    <citation type="submission" date="2018-05" db="EMBL/GenBank/DDBJ databases">
        <title>Abyssibacter profundi OUC007T gen. nov., sp. nov, a marine bacterium isolated from seawater of the Mariana Trench.</title>
        <authorList>
            <person name="Zhou S."/>
        </authorList>
    </citation>
    <scope>NUCLEOTIDE SEQUENCE [LARGE SCALE GENOMIC DNA]</scope>
    <source>
        <strain evidence="2 3">OUC007</strain>
    </source>
</reference>
<dbReference type="GO" id="GO:0005886">
    <property type="term" value="C:plasma membrane"/>
    <property type="evidence" value="ECO:0007669"/>
    <property type="project" value="TreeGrafter"/>
</dbReference>
<dbReference type="InterPro" id="IPR027463">
    <property type="entry name" value="AcrB_DN_DC_subdom"/>
</dbReference>
<dbReference type="SUPFAM" id="SSF82714">
    <property type="entry name" value="Multidrug efflux transporter AcrB TolC docking domain, DN and DC subdomains"/>
    <property type="match status" value="2"/>
</dbReference>
<evidence type="ECO:0000256" key="1">
    <source>
        <dbReference type="SAM" id="Phobius"/>
    </source>
</evidence>
<feature type="transmembrane region" description="Helical" evidence="1">
    <location>
        <begin position="954"/>
        <end position="979"/>
    </location>
</feature>
<dbReference type="PRINTS" id="PR00702">
    <property type="entry name" value="ACRIFLAVINRP"/>
</dbReference>
<dbReference type="Gene3D" id="1.20.1640.10">
    <property type="entry name" value="Multidrug efflux transporter AcrB transmembrane domain"/>
    <property type="match status" value="2"/>
</dbReference>
<keyword evidence="1" id="KW-1133">Transmembrane helix</keyword>
<keyword evidence="1" id="KW-0472">Membrane</keyword>
<name>A0A363UKE4_9GAMM</name>
<feature type="transmembrane region" description="Helical" evidence="1">
    <location>
        <begin position="520"/>
        <end position="540"/>
    </location>
</feature>
<dbReference type="AlphaFoldDB" id="A0A363UKE4"/>
<dbReference type="PANTHER" id="PTHR32063">
    <property type="match status" value="1"/>
</dbReference>
<proteinExistence type="predicted"/>
<dbReference type="InterPro" id="IPR001036">
    <property type="entry name" value="Acrflvin-R"/>
</dbReference>
<feature type="transmembrane region" description="Helical" evidence="1">
    <location>
        <begin position="467"/>
        <end position="489"/>
    </location>
</feature>
<dbReference type="SUPFAM" id="SSF82866">
    <property type="entry name" value="Multidrug efflux transporter AcrB transmembrane domain"/>
    <property type="match status" value="2"/>
</dbReference>
<dbReference type="Proteomes" id="UP000251800">
    <property type="component" value="Unassembled WGS sequence"/>
</dbReference>
<sequence length="1070" mass="114971">MGYIRTAVSRPIAVLMMTIAVALFGLVSLARLEVTLLPDLNYPTLTVRTDYVGAAPAEVETLLSKPVEEALGIVKNLREVRSVSRAGQSDVVLEFAWGTEMDFAVLDVRERLDALELPDEASRPLVLRFDPSEDPIVRLALSLPEGSDPTVDDLKRLRRAAEDQVQRPLESVIGVAAVKISGGLEDEIQILLDIDKVAQLRLTPAQIAERLNAENVNLSGGRVEDGSAAYLVRTLNQFNSLQDIRRTILTSIDGRPIYVEDVATVVAGHKEREAIIRVGGREAVEVAVYKEGDANTVAAAQAVLARVQQLNDVLPDGLTLTSLYDQSVFIQSAISGVTQAGLYGALLAVLVLFLFLREARPTLIIALAIPISVIVTFMPMRFAGLSLNIMSLGGMALAIGLLVDNAIVVLENIARRREAGDTLIDAAVHGAGEVSGAIVASTLTTVAVFFPMVFVQGIAGQLFADQALVVTFALLVSLAVSLTVIPTLAARGSRPIEIQPRQPLGDQPRGKRWLYGALRALEWLLTWLLRIPVLLFTLAARMLALMLRPLAAAWSAGFRAVAAAYARLLDIALGARAVVLLVAASAFGGSLWLAGQLGVELIPPMDQGEFSLAAKLPAGTPLESSDRFVRRVQAAFADDPAVRAVYGVAGTGNRLDSNPELGGENVATISFALAPGADESALRQRVRRFIERTPGLEYRFETPTLFSLEKALEVEIAGYDLAALERIASALQARLEQSDRFVDVESSAERGQPEVRVVFEQERAAALGLQVADLASRVVTLVQGDVATRYRVSDREIDVVVRGKQADQTSYEDLKRLTINPESAHPVPLETVARIELDRGPAEIRRTAQQRVVVLSMDTAYGDLGSAIDELQTHLGQVFVPRGIATDIGGQSEEMEVSFRSLQLALGLAIFLVYLVMASQFESLVHPFVILFSVPLAAIGAFGGLYLTGTQINVVALIGLIVLAGIVVNNAIVLIDLINRLREQGREVGVAIREAGQARLRPILMTTLTTALGLLPLAISGDDGAEVRAPLAITVIGGLMVSTLLTLVVIPVVYSLVSRERRPAQTEPTA</sequence>
<feature type="transmembrane region" description="Helical" evidence="1">
    <location>
        <begin position="340"/>
        <end position="356"/>
    </location>
</feature>
<protein>
    <submittedName>
        <fullName evidence="2">Acriflavin resistance protein</fullName>
    </submittedName>
</protein>
<comment type="caution">
    <text evidence="2">The sequence shown here is derived from an EMBL/GenBank/DDBJ whole genome shotgun (WGS) entry which is preliminary data.</text>
</comment>
<feature type="transmembrane region" description="Helical" evidence="1">
    <location>
        <begin position="434"/>
        <end position="455"/>
    </location>
</feature>
<feature type="transmembrane region" description="Helical" evidence="1">
    <location>
        <begin position="1031"/>
        <end position="1057"/>
    </location>
</feature>
<dbReference type="Gene3D" id="3.30.70.1430">
    <property type="entry name" value="Multidrug efflux transporter AcrB pore domain"/>
    <property type="match status" value="2"/>
</dbReference>
<organism evidence="2 3">
    <name type="scientific">Abyssibacter profundi</name>
    <dbReference type="NCBI Taxonomy" id="2182787"/>
    <lineage>
        <taxon>Bacteria</taxon>
        <taxon>Pseudomonadati</taxon>
        <taxon>Pseudomonadota</taxon>
        <taxon>Gammaproteobacteria</taxon>
        <taxon>Chromatiales</taxon>
        <taxon>Oceanococcaceae</taxon>
        <taxon>Abyssibacter</taxon>
    </lineage>
</organism>
<feature type="transmembrane region" description="Helical" evidence="1">
    <location>
        <begin position="573"/>
        <end position="595"/>
    </location>
</feature>
<dbReference type="Gene3D" id="3.30.2090.10">
    <property type="entry name" value="Multidrug efflux transporter AcrB TolC docking domain, DN and DC subdomains"/>
    <property type="match status" value="2"/>
</dbReference>